<dbReference type="EMBL" id="JAGIZQ010000006">
    <property type="protein sequence ID" value="KAH6622746.1"/>
    <property type="molecule type" value="Genomic_DNA"/>
</dbReference>
<protein>
    <submittedName>
        <fullName evidence="1">Uncharacterized protein</fullName>
    </submittedName>
</protein>
<proteinExistence type="predicted"/>
<name>A0ACB7P271_9PEZI</name>
<accession>A0ACB7P271</accession>
<comment type="caution">
    <text evidence="1">The sequence shown here is derived from an EMBL/GenBank/DDBJ whole genome shotgun (WGS) entry which is preliminary data.</text>
</comment>
<reference evidence="1 2" key="1">
    <citation type="journal article" date="2021" name="Nat. Commun.">
        <title>Genetic determinants of endophytism in the Arabidopsis root mycobiome.</title>
        <authorList>
            <person name="Mesny F."/>
            <person name="Miyauchi S."/>
            <person name="Thiergart T."/>
            <person name="Pickel B."/>
            <person name="Atanasova L."/>
            <person name="Karlsson M."/>
            <person name="Huettel B."/>
            <person name="Barry K.W."/>
            <person name="Haridas S."/>
            <person name="Chen C."/>
            <person name="Bauer D."/>
            <person name="Andreopoulos W."/>
            <person name="Pangilinan J."/>
            <person name="LaButti K."/>
            <person name="Riley R."/>
            <person name="Lipzen A."/>
            <person name="Clum A."/>
            <person name="Drula E."/>
            <person name="Henrissat B."/>
            <person name="Kohler A."/>
            <person name="Grigoriev I.V."/>
            <person name="Martin F.M."/>
            <person name="Hacquard S."/>
        </authorList>
    </citation>
    <scope>NUCLEOTIDE SEQUENCE [LARGE SCALE GENOMIC DNA]</scope>
    <source>
        <strain evidence="1 2">MPI-SDFR-AT-0079</strain>
    </source>
</reference>
<evidence type="ECO:0000313" key="2">
    <source>
        <dbReference type="Proteomes" id="UP000724584"/>
    </source>
</evidence>
<organism evidence="1 2">
    <name type="scientific">Chaetomium tenue</name>
    <dbReference type="NCBI Taxonomy" id="1854479"/>
    <lineage>
        <taxon>Eukaryota</taxon>
        <taxon>Fungi</taxon>
        <taxon>Dikarya</taxon>
        <taxon>Ascomycota</taxon>
        <taxon>Pezizomycotina</taxon>
        <taxon>Sordariomycetes</taxon>
        <taxon>Sordariomycetidae</taxon>
        <taxon>Sordariales</taxon>
        <taxon>Chaetomiaceae</taxon>
        <taxon>Chaetomium</taxon>
    </lineage>
</organism>
<evidence type="ECO:0000313" key="1">
    <source>
        <dbReference type="EMBL" id="KAH6622746.1"/>
    </source>
</evidence>
<dbReference type="Proteomes" id="UP000724584">
    <property type="component" value="Unassembled WGS sequence"/>
</dbReference>
<sequence>MEDRSTTSKPVVASPSQSTTPDIKSPTARPLYSSKLGDQRPRAPEAAASPPTPRQPPVQQKAWTSNKNPITGRSQAPQNKQSVTSSLREVSSVACPRYVPCSSPPFPRPTATLASSSSGVGTCETPWSKL</sequence>
<keyword evidence="2" id="KW-1185">Reference proteome</keyword>
<gene>
    <name evidence="1" type="ORF">F5144DRAFT_337477</name>
</gene>